<feature type="transmembrane region" description="Helical" evidence="1">
    <location>
        <begin position="61"/>
        <end position="80"/>
    </location>
</feature>
<keyword evidence="1" id="KW-0812">Transmembrane</keyword>
<organism evidence="2 3">
    <name type="scientific">Zhihengliuella flava</name>
    <dbReference type="NCBI Taxonomy" id="1285193"/>
    <lineage>
        <taxon>Bacteria</taxon>
        <taxon>Bacillati</taxon>
        <taxon>Actinomycetota</taxon>
        <taxon>Actinomycetes</taxon>
        <taxon>Micrococcales</taxon>
        <taxon>Micrococcaceae</taxon>
        <taxon>Zhihengliuella</taxon>
    </lineage>
</organism>
<proteinExistence type="predicted"/>
<sequence length="121" mass="12956">MPLSDHEQRLLEQLEQQLHEDQRFASTMKSGGGYSTRNMVIGVLIGIAGIVAVLIGISANVLVVGVLGFAVMCVGVYVALSKRGGASMKASNGSPRAAKSNSSFMADLEAKWDERRRDQGF</sequence>
<evidence type="ECO:0000313" key="3">
    <source>
        <dbReference type="Proteomes" id="UP000625033"/>
    </source>
</evidence>
<dbReference type="InterPro" id="IPR021401">
    <property type="entry name" value="DUF3040"/>
</dbReference>
<keyword evidence="1" id="KW-0472">Membrane</keyword>
<feature type="transmembrane region" description="Helical" evidence="1">
    <location>
        <begin position="38"/>
        <end position="55"/>
    </location>
</feature>
<keyword evidence="3" id="KW-1185">Reference proteome</keyword>
<comment type="caution">
    <text evidence="2">The sequence shown here is derived from an EMBL/GenBank/DDBJ whole genome shotgun (WGS) entry which is preliminary data.</text>
</comment>
<accession>A0A931GFQ7</accession>
<dbReference type="Proteomes" id="UP000625033">
    <property type="component" value="Unassembled WGS sequence"/>
</dbReference>
<dbReference type="RefSeq" id="WP_196836788.1">
    <property type="nucleotide sequence ID" value="NZ_JADOTZ010000001.1"/>
</dbReference>
<name>A0A931GFQ7_9MICC</name>
<dbReference type="EMBL" id="JADOTZ010000001">
    <property type="protein sequence ID" value="MBG6085623.1"/>
    <property type="molecule type" value="Genomic_DNA"/>
</dbReference>
<evidence type="ECO:0008006" key="4">
    <source>
        <dbReference type="Google" id="ProtNLM"/>
    </source>
</evidence>
<reference evidence="2" key="1">
    <citation type="submission" date="2020-11" db="EMBL/GenBank/DDBJ databases">
        <title>Sequencing the genomes of 1000 actinobacteria strains.</title>
        <authorList>
            <person name="Klenk H.-P."/>
        </authorList>
    </citation>
    <scope>NUCLEOTIDE SEQUENCE</scope>
    <source>
        <strain evidence="2">DSM 26152</strain>
    </source>
</reference>
<dbReference type="AlphaFoldDB" id="A0A931GFQ7"/>
<evidence type="ECO:0000256" key="1">
    <source>
        <dbReference type="SAM" id="Phobius"/>
    </source>
</evidence>
<keyword evidence="1" id="KW-1133">Transmembrane helix</keyword>
<protein>
    <recommendedName>
        <fullName evidence="4">DUF3040 domain-containing protein</fullName>
    </recommendedName>
</protein>
<dbReference type="Pfam" id="PF11239">
    <property type="entry name" value="DUF3040"/>
    <property type="match status" value="1"/>
</dbReference>
<gene>
    <name evidence="2" type="ORF">IW252_002390</name>
</gene>
<evidence type="ECO:0000313" key="2">
    <source>
        <dbReference type="EMBL" id="MBG6085623.1"/>
    </source>
</evidence>